<gene>
    <name evidence="2" type="ORF">C1SCF055_LOCUS37587</name>
</gene>
<evidence type="ECO:0000313" key="2">
    <source>
        <dbReference type="EMBL" id="CAI4012535.1"/>
    </source>
</evidence>
<keyword evidence="1" id="KW-0472">Membrane</keyword>
<keyword evidence="1" id="KW-1133">Transmembrane helix</keyword>
<organism evidence="2">
    <name type="scientific">Cladocopium goreaui</name>
    <dbReference type="NCBI Taxonomy" id="2562237"/>
    <lineage>
        <taxon>Eukaryota</taxon>
        <taxon>Sar</taxon>
        <taxon>Alveolata</taxon>
        <taxon>Dinophyceae</taxon>
        <taxon>Suessiales</taxon>
        <taxon>Symbiodiniaceae</taxon>
        <taxon>Cladocopium</taxon>
    </lineage>
</organism>
<evidence type="ECO:0000313" key="4">
    <source>
        <dbReference type="Proteomes" id="UP001152797"/>
    </source>
</evidence>
<sequence length="60" mass="7156">VMTKFNSSWSGFVISFSFPLFFWIVWNCGNILKTLWEQENRQMQENIEEKLALALQDLAR</sequence>
<reference evidence="3 4" key="2">
    <citation type="submission" date="2024-05" db="EMBL/GenBank/DDBJ databases">
        <authorList>
            <person name="Chen Y."/>
            <person name="Shah S."/>
            <person name="Dougan E. K."/>
            <person name="Thang M."/>
            <person name="Chan C."/>
        </authorList>
    </citation>
    <scope>NUCLEOTIDE SEQUENCE [LARGE SCALE GENOMIC DNA]</scope>
</reference>
<evidence type="ECO:0000256" key="1">
    <source>
        <dbReference type="SAM" id="Phobius"/>
    </source>
</evidence>
<evidence type="ECO:0000313" key="3">
    <source>
        <dbReference type="EMBL" id="CAL4799847.1"/>
    </source>
</evidence>
<keyword evidence="1" id="KW-0812">Transmembrane</keyword>
<dbReference type="AlphaFoldDB" id="A0A9P1GGD0"/>
<dbReference type="EMBL" id="CAMXCT020005512">
    <property type="protein sequence ID" value="CAL1165910.1"/>
    <property type="molecule type" value="Genomic_DNA"/>
</dbReference>
<dbReference type="EMBL" id="CAMXCT030005512">
    <property type="protein sequence ID" value="CAL4799847.1"/>
    <property type="molecule type" value="Genomic_DNA"/>
</dbReference>
<comment type="caution">
    <text evidence="2">The sequence shown here is derived from an EMBL/GenBank/DDBJ whole genome shotgun (WGS) entry which is preliminary data.</text>
</comment>
<dbReference type="Proteomes" id="UP001152797">
    <property type="component" value="Unassembled WGS sequence"/>
</dbReference>
<protein>
    <submittedName>
        <fullName evidence="2">Uncharacterized protein</fullName>
    </submittedName>
</protein>
<feature type="non-terminal residue" evidence="2">
    <location>
        <position position="60"/>
    </location>
</feature>
<feature type="non-terminal residue" evidence="2">
    <location>
        <position position="1"/>
    </location>
</feature>
<reference evidence="2" key="1">
    <citation type="submission" date="2022-10" db="EMBL/GenBank/DDBJ databases">
        <authorList>
            <person name="Chen Y."/>
            <person name="Dougan E. K."/>
            <person name="Chan C."/>
            <person name="Rhodes N."/>
            <person name="Thang M."/>
        </authorList>
    </citation>
    <scope>NUCLEOTIDE SEQUENCE</scope>
</reference>
<feature type="transmembrane region" description="Helical" evidence="1">
    <location>
        <begin position="12"/>
        <end position="32"/>
    </location>
</feature>
<name>A0A9P1GGD0_9DINO</name>
<proteinExistence type="predicted"/>
<dbReference type="OrthoDB" id="440999at2759"/>
<keyword evidence="4" id="KW-1185">Reference proteome</keyword>
<dbReference type="EMBL" id="CAMXCT010005512">
    <property type="protein sequence ID" value="CAI4012535.1"/>
    <property type="molecule type" value="Genomic_DNA"/>
</dbReference>
<accession>A0A9P1GGD0</accession>